<keyword evidence="8" id="KW-1185">Reference proteome</keyword>
<evidence type="ECO:0000313" key="7">
    <source>
        <dbReference type="EMBL" id="MBW8482817.1"/>
    </source>
</evidence>
<organism evidence="7 8">
    <name type="scientific">Actinomadura parmotrematis</name>
    <dbReference type="NCBI Taxonomy" id="2864039"/>
    <lineage>
        <taxon>Bacteria</taxon>
        <taxon>Bacillati</taxon>
        <taxon>Actinomycetota</taxon>
        <taxon>Actinomycetes</taxon>
        <taxon>Streptosporangiales</taxon>
        <taxon>Thermomonosporaceae</taxon>
        <taxon>Actinomadura</taxon>
    </lineage>
</organism>
<dbReference type="Pfam" id="PF04072">
    <property type="entry name" value="LCM"/>
    <property type="match status" value="1"/>
</dbReference>
<name>A0ABS7FTA8_9ACTN</name>
<dbReference type="InterPro" id="IPR029063">
    <property type="entry name" value="SAM-dependent_MTases_sf"/>
</dbReference>
<dbReference type="InterPro" id="IPR007213">
    <property type="entry name" value="Ppm1/Ppm2/Tcmp"/>
</dbReference>
<keyword evidence="3 6" id="KW-0489">Methyltransferase</keyword>
<keyword evidence="4 7" id="KW-0808">Transferase</keyword>
<keyword evidence="5 6" id="KW-0949">S-adenosyl-L-methionine</keyword>
<dbReference type="Gene3D" id="3.40.50.150">
    <property type="entry name" value="Vaccinia Virus protein VP39"/>
    <property type="match status" value="1"/>
</dbReference>
<reference evidence="7 8" key="1">
    <citation type="submission" date="2021-07" db="EMBL/GenBank/DDBJ databases">
        <title>Actinomadura sp. PM05-2 isolated from lichen.</title>
        <authorList>
            <person name="Somphong A."/>
            <person name="Phongsopitanun W."/>
            <person name="Tanasupawat S."/>
            <person name="Peongsungnone V."/>
        </authorList>
    </citation>
    <scope>NUCLEOTIDE SEQUENCE [LARGE SCALE GENOMIC DNA]</scope>
    <source>
        <strain evidence="7 8">PM05-2</strain>
    </source>
</reference>
<sequence>MTDTRAGGVAATAGWTAAARAAETARPDALFRDDLAAALAGPEGAARYERYANPGTSEFLAVRTRYLDEAIAAHPHLAQVVLVAAGLDARAARLDWPAGTVLYEIDRPALLAAKDARLAELGARPRCDRRAVGADLAGDWRAPLAAAGWDAAAPTLWIVEGLLFYLPEDAARTLLADLATASAPGSVLAGDLLSHQSMVSEFTRDGLGRLREDGCPWLWGSDEPEEVLTTAGWRGPDVRTPGEEGASFGRWPWPPLPRGTLGLPVNYLFTATV</sequence>
<gene>
    <name evidence="7" type="ORF">K1Y72_10590</name>
</gene>
<dbReference type="EC" id="2.1.1.-" evidence="6"/>
<dbReference type="GO" id="GO:0008168">
    <property type="term" value="F:methyltransferase activity"/>
    <property type="evidence" value="ECO:0007669"/>
    <property type="project" value="UniProtKB-KW"/>
</dbReference>
<dbReference type="InterPro" id="IPR011610">
    <property type="entry name" value="SAM_mthyl_Trfase_ML2640-like"/>
</dbReference>
<evidence type="ECO:0000256" key="3">
    <source>
        <dbReference type="ARBA" id="ARBA00022603"/>
    </source>
</evidence>
<evidence type="ECO:0000313" key="8">
    <source>
        <dbReference type="Proteomes" id="UP000774570"/>
    </source>
</evidence>
<dbReference type="RefSeq" id="WP_220165594.1">
    <property type="nucleotide sequence ID" value="NZ_JAIBOA010000005.1"/>
</dbReference>
<protein>
    <recommendedName>
        <fullName evidence="6">S-adenosyl-L-methionine-dependent methyltransferase</fullName>
        <ecNumber evidence="6">2.1.1.-</ecNumber>
    </recommendedName>
</protein>
<dbReference type="NCBIfam" id="TIGR00027">
    <property type="entry name" value="mthyl_TIGR00027"/>
    <property type="match status" value="1"/>
</dbReference>
<evidence type="ECO:0000256" key="6">
    <source>
        <dbReference type="RuleBase" id="RU362030"/>
    </source>
</evidence>
<comment type="caution">
    <text evidence="7">The sequence shown here is derived from an EMBL/GenBank/DDBJ whole genome shotgun (WGS) entry which is preliminary data.</text>
</comment>
<dbReference type="Proteomes" id="UP000774570">
    <property type="component" value="Unassembled WGS sequence"/>
</dbReference>
<evidence type="ECO:0000256" key="4">
    <source>
        <dbReference type="ARBA" id="ARBA00022679"/>
    </source>
</evidence>
<dbReference type="EMBL" id="JAIBOA010000005">
    <property type="protein sequence ID" value="MBW8482817.1"/>
    <property type="molecule type" value="Genomic_DNA"/>
</dbReference>
<dbReference type="GO" id="GO:0032259">
    <property type="term" value="P:methylation"/>
    <property type="evidence" value="ECO:0007669"/>
    <property type="project" value="UniProtKB-KW"/>
</dbReference>
<dbReference type="PANTHER" id="PTHR43619:SF2">
    <property type="entry name" value="S-ADENOSYL-L-METHIONINE-DEPENDENT METHYLTRANSFERASES SUPERFAMILY PROTEIN"/>
    <property type="match status" value="1"/>
</dbReference>
<dbReference type="SUPFAM" id="SSF53335">
    <property type="entry name" value="S-adenosyl-L-methionine-dependent methyltransferases"/>
    <property type="match status" value="1"/>
</dbReference>
<accession>A0ABS7FTA8</accession>
<evidence type="ECO:0000256" key="1">
    <source>
        <dbReference type="ARBA" id="ARBA00003907"/>
    </source>
</evidence>
<evidence type="ECO:0000256" key="5">
    <source>
        <dbReference type="ARBA" id="ARBA00022691"/>
    </source>
</evidence>
<evidence type="ECO:0000256" key="2">
    <source>
        <dbReference type="ARBA" id="ARBA00008138"/>
    </source>
</evidence>
<dbReference type="PANTHER" id="PTHR43619">
    <property type="entry name" value="S-ADENOSYL-L-METHIONINE-DEPENDENT METHYLTRANSFERASE YKTD-RELATED"/>
    <property type="match status" value="1"/>
</dbReference>
<comment type="similarity">
    <text evidence="2 6">Belongs to the UPF0677 family.</text>
</comment>
<comment type="function">
    <text evidence="1 6">Exhibits S-adenosyl-L-methionine-dependent methyltransferase activity.</text>
</comment>
<proteinExistence type="inferred from homology"/>